<dbReference type="Gene3D" id="3.80.30.20">
    <property type="entry name" value="tm_1862 like domain"/>
    <property type="match status" value="1"/>
</dbReference>
<reference evidence="10 11" key="1">
    <citation type="journal article" date="2021" name="ISME Commun">
        <title>Automated analysis of genomic sequences facilitates high-throughput and comprehensive description of bacteria.</title>
        <authorList>
            <person name="Hitch T.C.A."/>
        </authorList>
    </citation>
    <scope>NUCLEOTIDE SEQUENCE [LARGE SCALE GENOMIC DNA]</scope>
    <source>
        <strain evidence="10 11">Sanger_109</strain>
    </source>
</reference>
<keyword evidence="3" id="KW-0808">Transferase</keyword>
<proteinExistence type="predicted"/>
<dbReference type="InterPro" id="IPR006638">
    <property type="entry name" value="Elp3/MiaA/NifB-like_rSAM"/>
</dbReference>
<dbReference type="SFLD" id="SFLDG01123">
    <property type="entry name" value="methyltransferase_(Class_B)"/>
    <property type="match status" value="1"/>
</dbReference>
<dbReference type="RefSeq" id="WP_158425339.1">
    <property type="nucleotide sequence ID" value="NZ_JAOQJQ010000003.1"/>
</dbReference>
<dbReference type="InterPro" id="IPR034466">
    <property type="entry name" value="Methyltransferase_Class_B"/>
</dbReference>
<dbReference type="InterPro" id="IPR006158">
    <property type="entry name" value="Cobalamin-bd"/>
</dbReference>
<evidence type="ECO:0000256" key="2">
    <source>
        <dbReference type="ARBA" id="ARBA00022603"/>
    </source>
</evidence>
<dbReference type="SMART" id="SM00729">
    <property type="entry name" value="Elp3"/>
    <property type="match status" value="1"/>
</dbReference>
<name>A0ABT2TKL1_9FIRM</name>
<gene>
    <name evidence="10" type="ORF">OCV88_09870</name>
</gene>
<feature type="domain" description="B12-binding" evidence="8">
    <location>
        <begin position="14"/>
        <end position="141"/>
    </location>
</feature>
<dbReference type="Gene3D" id="3.40.50.280">
    <property type="entry name" value="Cobalamin-binding domain"/>
    <property type="match status" value="1"/>
</dbReference>
<evidence type="ECO:0000313" key="11">
    <source>
        <dbReference type="Proteomes" id="UP001652442"/>
    </source>
</evidence>
<evidence type="ECO:0000256" key="3">
    <source>
        <dbReference type="ARBA" id="ARBA00022679"/>
    </source>
</evidence>
<dbReference type="PANTHER" id="PTHR43409:SF7">
    <property type="entry name" value="BLL1977 PROTEIN"/>
    <property type="match status" value="1"/>
</dbReference>
<feature type="domain" description="Radical SAM core" evidence="9">
    <location>
        <begin position="160"/>
        <end position="384"/>
    </location>
</feature>
<keyword evidence="4" id="KW-0949">S-adenosyl-L-methionine</keyword>
<evidence type="ECO:0000256" key="6">
    <source>
        <dbReference type="ARBA" id="ARBA00023004"/>
    </source>
</evidence>
<keyword evidence="11" id="KW-1185">Reference proteome</keyword>
<dbReference type="InterPro" id="IPR058240">
    <property type="entry name" value="rSAM_sf"/>
</dbReference>
<keyword evidence="7" id="KW-0411">Iron-sulfur</keyword>
<accession>A0ABT2TKL1</accession>
<dbReference type="PROSITE" id="PS51918">
    <property type="entry name" value="RADICAL_SAM"/>
    <property type="match status" value="1"/>
</dbReference>
<evidence type="ECO:0000256" key="5">
    <source>
        <dbReference type="ARBA" id="ARBA00022723"/>
    </source>
</evidence>
<keyword evidence="6" id="KW-0408">Iron</keyword>
<evidence type="ECO:0000259" key="9">
    <source>
        <dbReference type="PROSITE" id="PS51918"/>
    </source>
</evidence>
<dbReference type="SFLD" id="SFLDS00029">
    <property type="entry name" value="Radical_SAM"/>
    <property type="match status" value="1"/>
</dbReference>
<dbReference type="SFLD" id="SFLDG01082">
    <property type="entry name" value="B12-binding_domain_containing"/>
    <property type="match status" value="1"/>
</dbReference>
<evidence type="ECO:0000256" key="1">
    <source>
        <dbReference type="ARBA" id="ARBA00001966"/>
    </source>
</evidence>
<dbReference type="CDD" id="cd01335">
    <property type="entry name" value="Radical_SAM"/>
    <property type="match status" value="1"/>
</dbReference>
<keyword evidence="2" id="KW-0489">Methyltransferase</keyword>
<organism evidence="10 11">
    <name type="scientific">Brotonthovivens ammoniilytica</name>
    <dbReference type="NCBI Taxonomy" id="2981725"/>
    <lineage>
        <taxon>Bacteria</taxon>
        <taxon>Bacillati</taxon>
        <taxon>Bacillota</taxon>
        <taxon>Clostridia</taxon>
        <taxon>Lachnospirales</taxon>
        <taxon>Lachnospiraceae</taxon>
        <taxon>Brotonthovivens</taxon>
    </lineage>
</organism>
<dbReference type="EMBL" id="JAOQJQ010000003">
    <property type="protein sequence ID" value="MCU6762642.1"/>
    <property type="molecule type" value="Genomic_DNA"/>
</dbReference>
<evidence type="ECO:0000313" key="10">
    <source>
        <dbReference type="EMBL" id="MCU6762642.1"/>
    </source>
</evidence>
<comment type="caution">
    <text evidence="10">The sequence shown here is derived from an EMBL/GenBank/DDBJ whole genome shotgun (WGS) entry which is preliminary data.</text>
</comment>
<evidence type="ECO:0000256" key="4">
    <source>
        <dbReference type="ARBA" id="ARBA00022691"/>
    </source>
</evidence>
<dbReference type="CDD" id="cd02068">
    <property type="entry name" value="radical_SAM_B12_BD"/>
    <property type="match status" value="1"/>
</dbReference>
<sequence>MKIVFLTPTSDLRRLWLYRLGGRFYGHPNAITGPLILGGILKNAGHEVEVYEELYAKVNYKKLMRDTDVFCIYTMTSTAKRAYELADEIHAKTDARVLIGGIHASALPKEALMHADQVITGEGENVILDVVEGRITKKIVAGIPSSNLDSLPLPDYSILKTPCDCANVMTTRGCTHCCTFCTTSRMFEPYRQRSVDSVIDEIRRYKEMGFRYMNFEDDNFTADKERAKEICRRMIAENLIFKETFFFGRTDMAEDEELLDLLSKAHLNRVLIGIESLNQDALDEIHKGQRPADIKKAAQRCRQYKIRLIASLVLGIDSDTREDIRKAVEFVKEMDAYQLQPAILTPYPGTPVYRKMMEEERMVTGDWSQFDMMNVTFRPVHMTPWELQEEFYHAVRSFYNFKSAFRIGKIFGWGYCVRRLGLWFFSQAGSRGAEFAAKHVPATPYYKLRSLDREFLRQEGDDTVIHEELLSEENARLVPVKVKAENGFKQWKKH</sequence>
<dbReference type="Pfam" id="PF02310">
    <property type="entry name" value="B12-binding"/>
    <property type="match status" value="1"/>
</dbReference>
<dbReference type="Proteomes" id="UP001652442">
    <property type="component" value="Unassembled WGS sequence"/>
</dbReference>
<keyword evidence="5" id="KW-0479">Metal-binding</keyword>
<dbReference type="Pfam" id="PF04055">
    <property type="entry name" value="Radical_SAM"/>
    <property type="match status" value="1"/>
</dbReference>
<dbReference type="InterPro" id="IPR051198">
    <property type="entry name" value="BchE-like"/>
</dbReference>
<dbReference type="InterPro" id="IPR023404">
    <property type="entry name" value="rSAM_horseshoe"/>
</dbReference>
<protein>
    <submittedName>
        <fullName evidence="10">B12-binding domain-containing radical SAM protein</fullName>
    </submittedName>
</protein>
<dbReference type="PANTHER" id="PTHR43409">
    <property type="entry name" value="ANAEROBIC MAGNESIUM-PROTOPORPHYRIN IX MONOMETHYL ESTER CYCLASE-RELATED"/>
    <property type="match status" value="1"/>
</dbReference>
<dbReference type="InterPro" id="IPR007197">
    <property type="entry name" value="rSAM"/>
</dbReference>
<evidence type="ECO:0000256" key="7">
    <source>
        <dbReference type="ARBA" id="ARBA00023014"/>
    </source>
</evidence>
<evidence type="ECO:0000259" key="8">
    <source>
        <dbReference type="PROSITE" id="PS51332"/>
    </source>
</evidence>
<comment type="cofactor">
    <cofactor evidence="1">
        <name>[4Fe-4S] cluster</name>
        <dbReference type="ChEBI" id="CHEBI:49883"/>
    </cofactor>
</comment>
<dbReference type="PROSITE" id="PS51332">
    <property type="entry name" value="B12_BINDING"/>
    <property type="match status" value="1"/>
</dbReference>
<dbReference type="SUPFAM" id="SSF102114">
    <property type="entry name" value="Radical SAM enzymes"/>
    <property type="match status" value="1"/>
</dbReference>